<feature type="region of interest" description="Disordered" evidence="1">
    <location>
        <begin position="1"/>
        <end position="45"/>
    </location>
</feature>
<evidence type="ECO:0000256" key="1">
    <source>
        <dbReference type="SAM" id="MobiDB-lite"/>
    </source>
</evidence>
<accession>A0ABS3VPG8</accession>
<protein>
    <recommendedName>
        <fullName evidence="5">DNA-binding protein</fullName>
    </recommendedName>
</protein>
<feature type="transmembrane region" description="Helical" evidence="2">
    <location>
        <begin position="166"/>
        <end position="183"/>
    </location>
</feature>
<keyword evidence="4" id="KW-1185">Reference proteome</keyword>
<evidence type="ECO:0000313" key="4">
    <source>
        <dbReference type="Proteomes" id="UP000823521"/>
    </source>
</evidence>
<organism evidence="3 4">
    <name type="scientific">Micromonospora echinofusca</name>
    <dbReference type="NCBI Taxonomy" id="47858"/>
    <lineage>
        <taxon>Bacteria</taxon>
        <taxon>Bacillati</taxon>
        <taxon>Actinomycetota</taxon>
        <taxon>Actinomycetes</taxon>
        <taxon>Micromonosporales</taxon>
        <taxon>Micromonosporaceae</taxon>
        <taxon>Micromonospora</taxon>
    </lineage>
</organism>
<name>A0ABS3VPG8_MICEH</name>
<feature type="transmembrane region" description="Helical" evidence="2">
    <location>
        <begin position="101"/>
        <end position="118"/>
    </location>
</feature>
<dbReference type="Proteomes" id="UP000823521">
    <property type="component" value="Unassembled WGS sequence"/>
</dbReference>
<feature type="transmembrane region" description="Helical" evidence="2">
    <location>
        <begin position="124"/>
        <end position="145"/>
    </location>
</feature>
<keyword evidence="2" id="KW-1133">Transmembrane helix</keyword>
<reference evidence="3 4" key="1">
    <citation type="submission" date="2019-12" db="EMBL/GenBank/DDBJ databases">
        <title>Whole genome sequencing of endophytic Actinobacterium Micromonospora sp. MPMI6T.</title>
        <authorList>
            <person name="Evv R."/>
            <person name="Podile A.R."/>
        </authorList>
    </citation>
    <scope>NUCLEOTIDE SEQUENCE [LARGE SCALE GENOMIC DNA]</scope>
    <source>
        <strain evidence="3 4">MPMI6</strain>
    </source>
</reference>
<evidence type="ECO:0000256" key="2">
    <source>
        <dbReference type="SAM" id="Phobius"/>
    </source>
</evidence>
<keyword evidence="2" id="KW-0812">Transmembrane</keyword>
<comment type="caution">
    <text evidence="3">The sequence shown here is derived from an EMBL/GenBank/DDBJ whole genome shotgun (WGS) entry which is preliminary data.</text>
</comment>
<evidence type="ECO:0008006" key="5">
    <source>
        <dbReference type="Google" id="ProtNLM"/>
    </source>
</evidence>
<evidence type="ECO:0000313" key="3">
    <source>
        <dbReference type="EMBL" id="MBO4206429.1"/>
    </source>
</evidence>
<dbReference type="EMBL" id="WVUH01000066">
    <property type="protein sequence ID" value="MBO4206429.1"/>
    <property type="molecule type" value="Genomic_DNA"/>
</dbReference>
<dbReference type="RefSeq" id="WP_208813330.1">
    <property type="nucleotide sequence ID" value="NZ_WVUH01000066.1"/>
</dbReference>
<sequence>MADQTRPWAERTVEVPPQPNGVGVPSQRGRAAVPPPPDAADPTRQEGFLRGVASVGARRAPRTEQFTAVGSDPADAHWGEQSRPRLPLSYHVAQLKLGGEWSAAGGLFAFVCWGVWAISARGDLTSPVMTFVLSLLVAVGLFGLARLLGRVVWERQLGRVRRTARGAHLVTAVFLVGLGLAYLRQTEWVVSAWNWVFG</sequence>
<keyword evidence="2" id="KW-0472">Membrane</keyword>
<gene>
    <name evidence="3" type="ORF">GSF22_10475</name>
</gene>
<proteinExistence type="predicted"/>